<evidence type="ECO:0000256" key="1">
    <source>
        <dbReference type="SAM" id="Coils"/>
    </source>
</evidence>
<dbReference type="RefSeq" id="WP_079602916.1">
    <property type="nucleotide sequence ID" value="NZ_LT670817.1"/>
</dbReference>
<name>A0A1M5R247_9BRAD</name>
<reference evidence="2 3" key="1">
    <citation type="submission" date="2016-11" db="EMBL/GenBank/DDBJ databases">
        <authorList>
            <person name="Jaros S."/>
            <person name="Januszkiewicz K."/>
            <person name="Wedrychowicz H."/>
        </authorList>
    </citation>
    <scope>NUCLEOTIDE SEQUENCE [LARGE SCALE GENOMIC DNA]</scope>
    <source>
        <strain evidence="2 3">GAS138</strain>
    </source>
</reference>
<dbReference type="Proteomes" id="UP000189796">
    <property type="component" value="Chromosome I"/>
</dbReference>
<evidence type="ECO:0000313" key="2">
    <source>
        <dbReference type="EMBL" id="SHH20248.1"/>
    </source>
</evidence>
<dbReference type="EMBL" id="LT670817">
    <property type="protein sequence ID" value="SHH20248.1"/>
    <property type="molecule type" value="Genomic_DNA"/>
</dbReference>
<organism evidence="2 3">
    <name type="scientific">Bradyrhizobium erythrophlei</name>
    <dbReference type="NCBI Taxonomy" id="1437360"/>
    <lineage>
        <taxon>Bacteria</taxon>
        <taxon>Pseudomonadati</taxon>
        <taxon>Pseudomonadota</taxon>
        <taxon>Alphaproteobacteria</taxon>
        <taxon>Hyphomicrobiales</taxon>
        <taxon>Nitrobacteraceae</taxon>
        <taxon>Bradyrhizobium</taxon>
    </lineage>
</organism>
<dbReference type="AlphaFoldDB" id="A0A1M5R247"/>
<accession>A0A1M5R247</accession>
<protein>
    <submittedName>
        <fullName evidence="2">Uncharacterized protein</fullName>
    </submittedName>
</protein>
<keyword evidence="1" id="KW-0175">Coiled coil</keyword>
<sequence>MSTKSREVIFGSQIAGAKIRAEGARQRAREAVREADRAEAEAWSIRMEGYGGPAQPSPTLGQCLNGGLGWLQVRCHRCKTEASIPLDCVRRPKDTPIWKLEASLKCRSCRKGRYAPPVHMIRLTEERETVPYVWVHPDEER</sequence>
<proteinExistence type="predicted"/>
<feature type="coiled-coil region" evidence="1">
    <location>
        <begin position="14"/>
        <end position="41"/>
    </location>
</feature>
<dbReference type="OrthoDB" id="8256557at2"/>
<evidence type="ECO:0000313" key="3">
    <source>
        <dbReference type="Proteomes" id="UP000189796"/>
    </source>
</evidence>
<gene>
    <name evidence="2" type="ORF">SAMN05443248_4047</name>
</gene>